<organism evidence="1 2">
    <name type="scientific">Trichinella nelsoni</name>
    <dbReference type="NCBI Taxonomy" id="6336"/>
    <lineage>
        <taxon>Eukaryota</taxon>
        <taxon>Metazoa</taxon>
        <taxon>Ecdysozoa</taxon>
        <taxon>Nematoda</taxon>
        <taxon>Enoplea</taxon>
        <taxon>Dorylaimia</taxon>
        <taxon>Trichinellida</taxon>
        <taxon>Trichinellidae</taxon>
        <taxon>Trichinella</taxon>
    </lineage>
</organism>
<protein>
    <submittedName>
        <fullName evidence="1">Uncharacterized protein</fullName>
    </submittedName>
</protein>
<dbReference type="Proteomes" id="UP000054630">
    <property type="component" value="Unassembled WGS sequence"/>
</dbReference>
<gene>
    <name evidence="1" type="ORF">T07_6349</name>
</gene>
<accession>A0A0V0RA68</accession>
<dbReference type="EMBL" id="JYDL01002415">
    <property type="protein sequence ID" value="KRX11363.1"/>
    <property type="molecule type" value="Genomic_DNA"/>
</dbReference>
<proteinExistence type="predicted"/>
<keyword evidence="2" id="KW-1185">Reference proteome</keyword>
<comment type="caution">
    <text evidence="1">The sequence shown here is derived from an EMBL/GenBank/DDBJ whole genome shotgun (WGS) entry which is preliminary data.</text>
</comment>
<dbReference type="AlphaFoldDB" id="A0A0V0RA68"/>
<evidence type="ECO:0000313" key="1">
    <source>
        <dbReference type="EMBL" id="KRX11363.1"/>
    </source>
</evidence>
<reference evidence="1 2" key="1">
    <citation type="submission" date="2015-01" db="EMBL/GenBank/DDBJ databases">
        <title>Evolution of Trichinella species and genotypes.</title>
        <authorList>
            <person name="Korhonen P.K."/>
            <person name="Edoardo P."/>
            <person name="Giuseppe L.R."/>
            <person name="Gasser R.B."/>
        </authorList>
    </citation>
    <scope>NUCLEOTIDE SEQUENCE [LARGE SCALE GENOMIC DNA]</scope>
    <source>
        <strain evidence="1">ISS37</strain>
    </source>
</reference>
<evidence type="ECO:0000313" key="2">
    <source>
        <dbReference type="Proteomes" id="UP000054630"/>
    </source>
</evidence>
<name>A0A0V0RA68_9BILA</name>
<sequence>MEYLYHRDVLAPQVFPNSDGNDTLRGRRKWTGNSLILS</sequence>